<feature type="repeat" description="WD" evidence="3">
    <location>
        <begin position="35"/>
        <end position="76"/>
    </location>
</feature>
<sequence>MDEDYEDEELDDNGVTINEDGNIEIDMSNNSQSYFEDHSDSIFTVATHPTLPIAVTGGGDNAAYLWTTHSSPAKTITKLAGYGESVVAAEFTSDGSYLVTGDMSGKVIVYKSAKRGQLWKPYSRTLEDVEEVMWIATHPKQNVFAFGGIDGSVSVYSIEPTLDLIFSGYSHSTECTNGVFVQVDNMDELKLVSVSEDGSIIGWNCYTQQSEFKIDSTDMKGLTPPWVTIAANPASKIVAVGSRDSQVVIVNTENGSLLNMFTALELKEGEDIYDCCIEAIAWCEVLNLMVVGFVSGDVMVFDSNTWKVRKTLKCGDAVTKVEFLKNSPLFLVSSMDGKVYKWDARTGELLHECVGHHMGVLDFSVDCSGERLVTAGDDGVSLVFKF</sequence>
<evidence type="ECO:0000259" key="4">
    <source>
        <dbReference type="Pfam" id="PF12894"/>
    </source>
</evidence>
<evidence type="ECO:0000256" key="1">
    <source>
        <dbReference type="ARBA" id="ARBA00022574"/>
    </source>
</evidence>
<dbReference type="Pfam" id="PF12894">
    <property type="entry name" value="ANAPC4_WD40"/>
    <property type="match status" value="1"/>
</dbReference>
<dbReference type="SMART" id="SM00320">
    <property type="entry name" value="WD40"/>
    <property type="match status" value="8"/>
</dbReference>
<dbReference type="GO" id="GO:0000027">
    <property type="term" value="P:ribosomal large subunit assembly"/>
    <property type="evidence" value="ECO:0007669"/>
    <property type="project" value="EnsemblFungi"/>
</dbReference>
<name>A0A1E3NHU5_9ASCO</name>
<protein>
    <recommendedName>
        <fullName evidence="4">Anaphase-promoting complex subunit 4-like WD40 domain-containing protein</fullName>
    </recommendedName>
</protein>
<dbReference type="AlphaFoldDB" id="A0A1E3NHU5"/>
<dbReference type="Pfam" id="PF00400">
    <property type="entry name" value="WD40"/>
    <property type="match status" value="2"/>
</dbReference>
<evidence type="ECO:0000256" key="3">
    <source>
        <dbReference type="PROSITE-ProRule" id="PRU00221"/>
    </source>
</evidence>
<feature type="repeat" description="WD" evidence="3">
    <location>
        <begin position="316"/>
        <end position="352"/>
    </location>
</feature>
<dbReference type="SUPFAM" id="SSF50978">
    <property type="entry name" value="WD40 repeat-like"/>
    <property type="match status" value="1"/>
</dbReference>
<dbReference type="EMBL" id="KV454005">
    <property type="protein sequence ID" value="ODQ44903.1"/>
    <property type="molecule type" value="Genomic_DNA"/>
</dbReference>
<dbReference type="OrthoDB" id="10261640at2759"/>
<organism evidence="5 6">
    <name type="scientific">Pichia membranifaciens NRRL Y-2026</name>
    <dbReference type="NCBI Taxonomy" id="763406"/>
    <lineage>
        <taxon>Eukaryota</taxon>
        <taxon>Fungi</taxon>
        <taxon>Dikarya</taxon>
        <taxon>Ascomycota</taxon>
        <taxon>Saccharomycotina</taxon>
        <taxon>Pichiomycetes</taxon>
        <taxon>Pichiales</taxon>
        <taxon>Pichiaceae</taxon>
        <taxon>Pichia</taxon>
    </lineage>
</organism>
<dbReference type="InterPro" id="IPR024977">
    <property type="entry name" value="Apc4-like_WD40_dom"/>
</dbReference>
<dbReference type="STRING" id="763406.A0A1E3NHU5"/>
<dbReference type="PROSITE" id="PS50082">
    <property type="entry name" value="WD_REPEATS_2"/>
    <property type="match status" value="2"/>
</dbReference>
<feature type="domain" description="Anaphase-promoting complex subunit 4-like WD40" evidence="4">
    <location>
        <begin position="281"/>
        <end position="354"/>
    </location>
</feature>
<dbReference type="PANTHER" id="PTHR19857">
    <property type="entry name" value="MITOCHONDRIAL DIVISION PROTEIN 1-RELATED"/>
    <property type="match status" value="1"/>
</dbReference>
<dbReference type="Proteomes" id="UP000094455">
    <property type="component" value="Unassembled WGS sequence"/>
</dbReference>
<dbReference type="RefSeq" id="XP_019016016.1">
    <property type="nucleotide sequence ID" value="XM_019162958.1"/>
</dbReference>
<dbReference type="PROSITE" id="PS50294">
    <property type="entry name" value="WD_REPEATS_REGION"/>
    <property type="match status" value="1"/>
</dbReference>
<dbReference type="PANTHER" id="PTHR19857:SF8">
    <property type="entry name" value="ANGIO-ASSOCIATED MIGRATORY CELL PROTEIN"/>
    <property type="match status" value="1"/>
</dbReference>
<gene>
    <name evidence="5" type="ORF">PICMEDRAFT_35673</name>
</gene>
<dbReference type="InterPro" id="IPR051179">
    <property type="entry name" value="WD_repeat_multifunction"/>
</dbReference>
<keyword evidence="1 3" id="KW-0853">WD repeat</keyword>
<dbReference type="GO" id="GO:0005829">
    <property type="term" value="C:cytosol"/>
    <property type="evidence" value="ECO:0007669"/>
    <property type="project" value="EnsemblFungi"/>
</dbReference>
<dbReference type="GO" id="GO:0051082">
    <property type="term" value="F:unfolded protein binding"/>
    <property type="evidence" value="ECO:0007669"/>
    <property type="project" value="EnsemblFungi"/>
</dbReference>
<evidence type="ECO:0000313" key="5">
    <source>
        <dbReference type="EMBL" id="ODQ44903.1"/>
    </source>
</evidence>
<accession>A0A1E3NHU5</accession>
<keyword evidence="2" id="KW-0677">Repeat</keyword>
<dbReference type="Gene3D" id="2.130.10.10">
    <property type="entry name" value="YVTN repeat-like/Quinoprotein amine dehydrogenase"/>
    <property type="match status" value="1"/>
</dbReference>
<dbReference type="InterPro" id="IPR015943">
    <property type="entry name" value="WD40/YVTN_repeat-like_dom_sf"/>
</dbReference>
<keyword evidence="6" id="KW-1185">Reference proteome</keyword>
<dbReference type="InterPro" id="IPR001680">
    <property type="entry name" value="WD40_rpt"/>
</dbReference>
<proteinExistence type="predicted"/>
<dbReference type="InterPro" id="IPR036322">
    <property type="entry name" value="WD40_repeat_dom_sf"/>
</dbReference>
<evidence type="ECO:0000313" key="6">
    <source>
        <dbReference type="Proteomes" id="UP000094455"/>
    </source>
</evidence>
<dbReference type="GeneID" id="30179645"/>
<evidence type="ECO:0000256" key="2">
    <source>
        <dbReference type="ARBA" id="ARBA00022737"/>
    </source>
</evidence>
<reference evidence="5 6" key="1">
    <citation type="journal article" date="2016" name="Proc. Natl. Acad. Sci. U.S.A.">
        <title>Comparative genomics of biotechnologically important yeasts.</title>
        <authorList>
            <person name="Riley R."/>
            <person name="Haridas S."/>
            <person name="Wolfe K.H."/>
            <person name="Lopes M.R."/>
            <person name="Hittinger C.T."/>
            <person name="Goeker M."/>
            <person name="Salamov A.A."/>
            <person name="Wisecaver J.H."/>
            <person name="Long T.M."/>
            <person name="Calvey C.H."/>
            <person name="Aerts A.L."/>
            <person name="Barry K.W."/>
            <person name="Choi C."/>
            <person name="Clum A."/>
            <person name="Coughlan A.Y."/>
            <person name="Deshpande S."/>
            <person name="Douglass A.P."/>
            <person name="Hanson S.J."/>
            <person name="Klenk H.-P."/>
            <person name="LaButti K.M."/>
            <person name="Lapidus A."/>
            <person name="Lindquist E.A."/>
            <person name="Lipzen A.M."/>
            <person name="Meier-Kolthoff J.P."/>
            <person name="Ohm R.A."/>
            <person name="Otillar R.P."/>
            <person name="Pangilinan J.L."/>
            <person name="Peng Y."/>
            <person name="Rokas A."/>
            <person name="Rosa C.A."/>
            <person name="Scheuner C."/>
            <person name="Sibirny A.A."/>
            <person name="Slot J.C."/>
            <person name="Stielow J.B."/>
            <person name="Sun H."/>
            <person name="Kurtzman C.P."/>
            <person name="Blackwell M."/>
            <person name="Grigoriev I.V."/>
            <person name="Jeffries T.W."/>
        </authorList>
    </citation>
    <scope>NUCLEOTIDE SEQUENCE [LARGE SCALE GENOMIC DNA]</scope>
    <source>
        <strain evidence="5 6">NRRL Y-2026</strain>
    </source>
</reference>